<dbReference type="Pfam" id="PF20256">
    <property type="entry name" value="MoCoBD_2"/>
    <property type="match status" value="1"/>
</dbReference>
<dbReference type="Pfam" id="PF02738">
    <property type="entry name" value="MoCoBD_1"/>
    <property type="match status" value="1"/>
</dbReference>
<dbReference type="PANTHER" id="PTHR11908">
    <property type="entry name" value="XANTHINE DEHYDROGENASE"/>
    <property type="match status" value="1"/>
</dbReference>
<dbReference type="InterPro" id="IPR036856">
    <property type="entry name" value="Ald_Oxase/Xan_DH_a/b_sf"/>
</dbReference>
<evidence type="ECO:0000313" key="3">
    <source>
        <dbReference type="EMBL" id="MFD2205839.1"/>
    </source>
</evidence>
<dbReference type="SMART" id="SM01008">
    <property type="entry name" value="Ald_Xan_dh_C"/>
    <property type="match status" value="1"/>
</dbReference>
<organism evidence="3 4">
    <name type="scientific">Kiloniella antarctica</name>
    <dbReference type="NCBI Taxonomy" id="1550907"/>
    <lineage>
        <taxon>Bacteria</taxon>
        <taxon>Pseudomonadati</taxon>
        <taxon>Pseudomonadota</taxon>
        <taxon>Alphaproteobacteria</taxon>
        <taxon>Rhodospirillales</taxon>
        <taxon>Kiloniellaceae</taxon>
        <taxon>Kiloniella</taxon>
    </lineage>
</organism>
<dbReference type="Proteomes" id="UP001597294">
    <property type="component" value="Unassembled WGS sequence"/>
</dbReference>
<dbReference type="InterPro" id="IPR000674">
    <property type="entry name" value="Ald_Oxase/Xan_DH_a/b"/>
</dbReference>
<dbReference type="Gene3D" id="3.30.365.10">
    <property type="entry name" value="Aldehyde oxidase/xanthine dehydrogenase, molybdopterin binding domain"/>
    <property type="match status" value="4"/>
</dbReference>
<accession>A0ABW5BJW8</accession>
<feature type="region of interest" description="Disordered" evidence="1">
    <location>
        <begin position="1"/>
        <end position="23"/>
    </location>
</feature>
<evidence type="ECO:0000256" key="1">
    <source>
        <dbReference type="SAM" id="MobiDB-lite"/>
    </source>
</evidence>
<dbReference type="PANTHER" id="PTHR11908:SF157">
    <property type="entry name" value="XANTHINE DEHYDROGENASE SUBUNIT D-RELATED"/>
    <property type="match status" value="1"/>
</dbReference>
<dbReference type="Pfam" id="PF01315">
    <property type="entry name" value="Ald_Xan_dh_C"/>
    <property type="match status" value="1"/>
</dbReference>
<protein>
    <submittedName>
        <fullName evidence="3">Xanthine dehydrogenase family protein molybdopterin-binding subunit</fullName>
    </submittedName>
</protein>
<dbReference type="EMBL" id="JBHUII010000004">
    <property type="protein sequence ID" value="MFD2205839.1"/>
    <property type="molecule type" value="Genomic_DNA"/>
</dbReference>
<name>A0ABW5BJW8_9PROT</name>
<dbReference type="SUPFAM" id="SSF56003">
    <property type="entry name" value="Molybdenum cofactor-binding domain"/>
    <property type="match status" value="1"/>
</dbReference>
<comment type="caution">
    <text evidence="3">The sequence shown here is derived from an EMBL/GenBank/DDBJ whole genome shotgun (WGS) entry which is preliminary data.</text>
</comment>
<dbReference type="RefSeq" id="WP_380250838.1">
    <property type="nucleotide sequence ID" value="NZ_JBHUII010000004.1"/>
</dbReference>
<dbReference type="InterPro" id="IPR046867">
    <property type="entry name" value="AldOxase/xan_DH_MoCoBD2"/>
</dbReference>
<keyword evidence="4" id="KW-1185">Reference proteome</keyword>
<dbReference type="InterPro" id="IPR008274">
    <property type="entry name" value="AldOxase/xan_DH_MoCoBD1"/>
</dbReference>
<dbReference type="InterPro" id="IPR016208">
    <property type="entry name" value="Ald_Oxase/xanthine_DH-like"/>
</dbReference>
<feature type="domain" description="Aldehyde oxidase/xanthine dehydrogenase a/b hammerhead" evidence="2">
    <location>
        <begin position="48"/>
        <end position="152"/>
    </location>
</feature>
<evidence type="ECO:0000259" key="2">
    <source>
        <dbReference type="SMART" id="SM01008"/>
    </source>
</evidence>
<evidence type="ECO:0000313" key="4">
    <source>
        <dbReference type="Proteomes" id="UP001597294"/>
    </source>
</evidence>
<reference evidence="4" key="1">
    <citation type="journal article" date="2019" name="Int. J. Syst. Evol. Microbiol.">
        <title>The Global Catalogue of Microorganisms (GCM) 10K type strain sequencing project: providing services to taxonomists for standard genome sequencing and annotation.</title>
        <authorList>
            <consortium name="The Broad Institute Genomics Platform"/>
            <consortium name="The Broad Institute Genome Sequencing Center for Infectious Disease"/>
            <person name="Wu L."/>
            <person name="Ma J."/>
        </authorList>
    </citation>
    <scope>NUCLEOTIDE SEQUENCE [LARGE SCALE GENOMIC DNA]</scope>
    <source>
        <strain evidence="4">CGMCC 4.7192</strain>
    </source>
</reference>
<proteinExistence type="predicted"/>
<dbReference type="InterPro" id="IPR037165">
    <property type="entry name" value="AldOxase/xan_DH_Mopterin-bd_sf"/>
</dbReference>
<sequence length="771" mass="80915">MARNPDADNAPAPKTVKNRAAEFDADKAKSFKVVGSRPPRPDGMDKVTGRARFGSDMVMPGQLVGLILRSPHPHAVIVSIDTAEAEALSGVKSVITRDDFAENADHHDVLCNIMAREKALYEGHAIAAVAATSKAVARKALKLIKVDYQILPHVTDVDEAMAPDAPLLHADMITSGVTPAPVKPSNVAARSEFGHGDVEAGFKQADVVIERDFKTAATHQGYIEPHACVANVGADGMSELWCCTQGHFHVRQVCASLLGIDVSRLRVTASEIGGGFGGKTTVFIEPVALALSRKAGRPVKIAMTRDEVFKASGPTASSSMNVKIGVTKDGRITAGYGEFRYQGGAFAGAPAEFGAMSAFACYALDNVQTIAYEVVTNRPKGAAYRAPGAPMSVYAVESVIAELAGKIGMDPIELRLKNAAREGSKSSYGPKFGSCGLVETLEAARDHPHYSSPLGPNQGRGVASGFWFNFGGETCSNLNINADGTVTIAVGTPDIGGSRAAMCIMAAEELGIPYDKVRAIVADTSALGYNDTTEGSRVTFSSGMAVIKASQKAITEMCSRAAMIWDIPAEAVTWEDGHAKPSGANAGDFEPMSLAEIAKTASKTGGPIAGHHEYNADGAGVSFGTHIVDTQVDPETGRVDILRYTVVQDAGKAIHPDYVEGQFQGGAVQGIGWALNEEYIYGEDGKLQNAGFLDYRMPVASDLPMIDTVIVEVPNPGHPYGVRGVGETGIVPPLAAIANAVSAASGVRLTELPMSPPRVLKAIDDAKVAAE</sequence>
<dbReference type="Gene3D" id="3.90.1170.50">
    <property type="entry name" value="Aldehyde oxidase/xanthine dehydrogenase, a/b hammerhead"/>
    <property type="match status" value="1"/>
</dbReference>
<dbReference type="SUPFAM" id="SSF54665">
    <property type="entry name" value="CO dehydrogenase molybdoprotein N-domain-like"/>
    <property type="match status" value="1"/>
</dbReference>
<gene>
    <name evidence="3" type="ORF">ACFSKO_09465</name>
</gene>